<keyword evidence="9" id="KW-1185">Reference proteome</keyword>
<evidence type="ECO:0000256" key="2">
    <source>
        <dbReference type="ARBA" id="ARBA00022741"/>
    </source>
</evidence>
<dbReference type="Gene3D" id="3.40.50.300">
    <property type="entry name" value="P-loop containing nucleotide triphosphate hydrolases"/>
    <property type="match status" value="2"/>
</dbReference>
<feature type="domain" description="DNA mismatch repair proteins mutS family" evidence="7">
    <location>
        <begin position="708"/>
        <end position="890"/>
    </location>
</feature>
<protein>
    <recommendedName>
        <fullName evidence="10">MutS-like protein</fullName>
    </recommendedName>
</protein>
<keyword evidence="3" id="KW-0067">ATP-binding</keyword>
<evidence type="ECO:0000313" key="9">
    <source>
        <dbReference type="Proteomes" id="UP001597557"/>
    </source>
</evidence>
<dbReference type="InterPro" id="IPR003593">
    <property type="entry name" value="AAA+_ATPase"/>
</dbReference>
<dbReference type="Pfam" id="PF00488">
    <property type="entry name" value="MutS_V"/>
    <property type="match status" value="2"/>
</dbReference>
<name>A0ABW5YFS7_9SPHI</name>
<comment type="similarity">
    <text evidence="1">Belongs to the DNA mismatch repair MutS family.</text>
</comment>
<evidence type="ECO:0000259" key="6">
    <source>
        <dbReference type="SMART" id="SM00382"/>
    </source>
</evidence>
<feature type="domain" description="AAA+ ATPase" evidence="6">
    <location>
        <begin position="254"/>
        <end position="398"/>
    </location>
</feature>
<dbReference type="PANTHER" id="PTHR11361">
    <property type="entry name" value="DNA MISMATCH REPAIR PROTEIN MUTS FAMILY MEMBER"/>
    <property type="match status" value="1"/>
</dbReference>
<feature type="domain" description="DNA mismatch repair proteins mutS family" evidence="7">
    <location>
        <begin position="255"/>
        <end position="443"/>
    </location>
</feature>
<accession>A0ABW5YFS7</accession>
<dbReference type="EMBL" id="JBHUPD010000003">
    <property type="protein sequence ID" value="MFD2874228.1"/>
    <property type="molecule type" value="Genomic_DNA"/>
</dbReference>
<sequence length="890" mass="99215">MAFLTDKQTLDDLNIFGHHNGDSIYSIFNRCVTRGGAAVLEDFFRSPLSDVAEISRRSEIIKYFASAQIELPFQPAIFDALQVYLSNTDERSKLVAQDVSLGKKVAGFLNTDVTVAQIQKGILAAIELVKGLHRFAGTLKADSGSALYQEMSDIQNLLSSPVFENLLSSHLKPSSPEMAKLDDLIRFKNPELMNRLITHIYQLDVFISVGKVASDRKFSFAQAHKSDGTFFDIIGFYHPRVQAAVPNSINITNQQNVIFLTGANMAGKSTLMKSLSIVVYLAHMGFPVPAEKMTFSVLDGIYSTINLSDNLGLGASHFYAEVLRIKKIAQELRKRRLFVVFDELFRGTNVKDAGEATKAFTEAFSRKSGSVFIISTHIIEAGESLKETNKRINFVFLPTIANGNEPIYTYQLQQGITADRHGMLIVNNEGILNILIKGQKTVKEPTKPVSEFNIDKQTLTDLNILGKYNPNSIFSLFNNVKTSGGERLLNEMFTHLLTDADQINTRSNLFRYFGELTTKFPISNETFLMAESYFAIGTATNFIGSAGNLLLKKAKSVLLQDDQYDKIYAGLLASIHVLTAFYKFLQRIKQNNGFDNVFGAELKRLLKLYEDSGLTTLIDKVKDQNLSLSDVIKYDHYLKNSIRDHVETILNSIYKVDVFLAVGNTAADRGFFYATALPAHQNTISSTALWHPSISRGVPNPISFSKRENMIFLTGANMAGKSTLMKAVGIAVYLAHMGFPVAAKEMQFSVMDGLYTSINVSDNLNLGYSHFYAEVLRVKTVAEQVASGKNLVVLFDELFKGTNVQDAFDGTFAVTQEFSKYRNCFFIISTHIIEAGHALRDQVDGLRFAYLPTYLNGNKPQYTYQLENGVTNDRQGMTIIENEGILEILK</sequence>
<keyword evidence="4" id="KW-0238">DNA-binding</keyword>
<dbReference type="InterPro" id="IPR000432">
    <property type="entry name" value="DNA_mismatch_repair_MutS_C"/>
</dbReference>
<comment type="caution">
    <text evidence="8">The sequence shown here is derived from an EMBL/GenBank/DDBJ whole genome shotgun (WGS) entry which is preliminary data.</text>
</comment>
<dbReference type="Proteomes" id="UP001597557">
    <property type="component" value="Unassembled WGS sequence"/>
</dbReference>
<evidence type="ECO:0008006" key="10">
    <source>
        <dbReference type="Google" id="ProtNLM"/>
    </source>
</evidence>
<proteinExistence type="inferred from homology"/>
<dbReference type="Pfam" id="PF05192">
    <property type="entry name" value="MutS_III"/>
    <property type="match status" value="1"/>
</dbReference>
<gene>
    <name evidence="8" type="ORF">ACFS5N_17230</name>
</gene>
<dbReference type="Gene3D" id="1.10.1420.10">
    <property type="match status" value="2"/>
</dbReference>
<evidence type="ECO:0000259" key="7">
    <source>
        <dbReference type="SMART" id="SM00534"/>
    </source>
</evidence>
<keyword evidence="5" id="KW-0234">DNA repair</keyword>
<dbReference type="SUPFAM" id="SSF52540">
    <property type="entry name" value="P-loop containing nucleoside triphosphate hydrolases"/>
    <property type="match status" value="2"/>
</dbReference>
<evidence type="ECO:0000256" key="1">
    <source>
        <dbReference type="ARBA" id="ARBA00006271"/>
    </source>
</evidence>
<dbReference type="RefSeq" id="WP_377188482.1">
    <property type="nucleotide sequence ID" value="NZ_JBHUPD010000003.1"/>
</dbReference>
<dbReference type="InterPro" id="IPR045076">
    <property type="entry name" value="MutS"/>
</dbReference>
<feature type="domain" description="AAA+ ATPase" evidence="6">
    <location>
        <begin position="707"/>
        <end position="853"/>
    </location>
</feature>
<dbReference type="SMART" id="SM00534">
    <property type="entry name" value="MUTSac"/>
    <property type="match status" value="2"/>
</dbReference>
<evidence type="ECO:0000256" key="3">
    <source>
        <dbReference type="ARBA" id="ARBA00022840"/>
    </source>
</evidence>
<reference evidence="9" key="1">
    <citation type="journal article" date="2019" name="Int. J. Syst. Evol. Microbiol.">
        <title>The Global Catalogue of Microorganisms (GCM) 10K type strain sequencing project: providing services to taxonomists for standard genome sequencing and annotation.</title>
        <authorList>
            <consortium name="The Broad Institute Genomics Platform"/>
            <consortium name="The Broad Institute Genome Sequencing Center for Infectious Disease"/>
            <person name="Wu L."/>
            <person name="Ma J."/>
        </authorList>
    </citation>
    <scope>NUCLEOTIDE SEQUENCE [LARGE SCALE GENOMIC DNA]</scope>
    <source>
        <strain evidence="9">KCTC 22437</strain>
    </source>
</reference>
<evidence type="ECO:0000256" key="4">
    <source>
        <dbReference type="ARBA" id="ARBA00023125"/>
    </source>
</evidence>
<evidence type="ECO:0000313" key="8">
    <source>
        <dbReference type="EMBL" id="MFD2874228.1"/>
    </source>
</evidence>
<dbReference type="PANTHER" id="PTHR11361:SF34">
    <property type="entry name" value="DNA MISMATCH REPAIR PROTEIN MSH1, MITOCHONDRIAL"/>
    <property type="match status" value="1"/>
</dbReference>
<organism evidence="8 9">
    <name type="scientific">Mucilaginibacter ximonensis</name>
    <dbReference type="NCBI Taxonomy" id="538021"/>
    <lineage>
        <taxon>Bacteria</taxon>
        <taxon>Pseudomonadati</taxon>
        <taxon>Bacteroidota</taxon>
        <taxon>Sphingobacteriia</taxon>
        <taxon>Sphingobacteriales</taxon>
        <taxon>Sphingobacteriaceae</taxon>
        <taxon>Mucilaginibacter</taxon>
    </lineage>
</organism>
<dbReference type="SUPFAM" id="SSF48334">
    <property type="entry name" value="DNA repair protein MutS, domain III"/>
    <property type="match status" value="2"/>
</dbReference>
<evidence type="ECO:0000256" key="5">
    <source>
        <dbReference type="ARBA" id="ARBA00023204"/>
    </source>
</evidence>
<dbReference type="InterPro" id="IPR007696">
    <property type="entry name" value="DNA_mismatch_repair_MutS_core"/>
</dbReference>
<dbReference type="InterPro" id="IPR036187">
    <property type="entry name" value="DNA_mismatch_repair_MutS_sf"/>
</dbReference>
<keyword evidence="5" id="KW-0227">DNA damage</keyword>
<dbReference type="SMART" id="SM00382">
    <property type="entry name" value="AAA"/>
    <property type="match status" value="2"/>
</dbReference>
<dbReference type="InterPro" id="IPR027417">
    <property type="entry name" value="P-loop_NTPase"/>
</dbReference>
<keyword evidence="2" id="KW-0547">Nucleotide-binding</keyword>